<proteinExistence type="predicted"/>
<evidence type="ECO:0000256" key="3">
    <source>
        <dbReference type="ARBA" id="ARBA00022840"/>
    </source>
</evidence>
<dbReference type="PANTHER" id="PTHR42734:SF21">
    <property type="entry name" value="IRON ABC TRANSPORTER, ATP-BINDING PROTEIN"/>
    <property type="match status" value="1"/>
</dbReference>
<dbReference type="CDD" id="cd03214">
    <property type="entry name" value="ABC_Iron-Siderophores_B12_Hemin"/>
    <property type="match status" value="1"/>
</dbReference>
<keyword evidence="6" id="KW-1185">Reference proteome</keyword>
<reference evidence="5 6" key="1">
    <citation type="submission" date="2020-04" db="EMBL/GenBank/DDBJ databases">
        <title>Flammeovirga sp. SR4, a novel species isolated from seawater.</title>
        <authorList>
            <person name="Wang X."/>
        </authorList>
    </citation>
    <scope>NUCLEOTIDE SEQUENCE [LARGE SCALE GENOMIC DNA]</scope>
    <source>
        <strain evidence="5 6">ATCC 23126</strain>
    </source>
</reference>
<dbReference type="GO" id="GO:0005524">
    <property type="term" value="F:ATP binding"/>
    <property type="evidence" value="ECO:0007669"/>
    <property type="project" value="UniProtKB-KW"/>
</dbReference>
<keyword evidence="3 5" id="KW-0067">ATP-binding</keyword>
<dbReference type="Gene3D" id="3.40.50.300">
    <property type="entry name" value="P-loop containing nucleotide triphosphate hydrolases"/>
    <property type="match status" value="1"/>
</dbReference>
<dbReference type="Proteomes" id="UP000576082">
    <property type="component" value="Unassembled WGS sequence"/>
</dbReference>
<accession>A0A7X9RZT4</accession>
<dbReference type="InterPro" id="IPR050153">
    <property type="entry name" value="Metal_Ion_Import_ABC"/>
</dbReference>
<dbReference type="RefSeq" id="WP_169659981.1">
    <property type="nucleotide sequence ID" value="NZ_JABANE010000114.1"/>
</dbReference>
<dbReference type="SUPFAM" id="SSF52540">
    <property type="entry name" value="P-loop containing nucleoside triphosphate hydrolases"/>
    <property type="match status" value="1"/>
</dbReference>
<evidence type="ECO:0000256" key="1">
    <source>
        <dbReference type="ARBA" id="ARBA00022448"/>
    </source>
</evidence>
<dbReference type="AlphaFoldDB" id="A0A7X9RZT4"/>
<dbReference type="Pfam" id="PF00005">
    <property type="entry name" value="ABC_tran"/>
    <property type="match status" value="1"/>
</dbReference>
<keyword evidence="2" id="KW-0547">Nucleotide-binding</keyword>
<dbReference type="PROSITE" id="PS50893">
    <property type="entry name" value="ABC_TRANSPORTER_2"/>
    <property type="match status" value="1"/>
</dbReference>
<organism evidence="5 6">
    <name type="scientific">Flammeovirga aprica JL-4</name>
    <dbReference type="NCBI Taxonomy" id="694437"/>
    <lineage>
        <taxon>Bacteria</taxon>
        <taxon>Pseudomonadati</taxon>
        <taxon>Bacteroidota</taxon>
        <taxon>Cytophagia</taxon>
        <taxon>Cytophagales</taxon>
        <taxon>Flammeovirgaceae</taxon>
        <taxon>Flammeovirga</taxon>
    </lineage>
</organism>
<dbReference type="InterPro" id="IPR003593">
    <property type="entry name" value="AAA+_ATPase"/>
</dbReference>
<sequence>MNESVLSTRNLITGYQDKGVPPKVVGKYGELHLRRGEFNVLIGVNGVGKSTLLKTLSGEIAPLEGEVSINNKILNALNNTQRSLLISFVFSNTNIVGKLTAFETVLMGRYPYVNWWGKLKQDDHEIALSALKDVGADHLKDRYINTLSDGERQKVMIARAIAQNTDVIFLDEPSAHLDLINRIEIFQLLKSIARKKQKAILLSTHEIEMSLQVADNLWILYGNEVKIGSPSAIVSSDFINQTFSSPSIAFNAKSGVFNFCAPESLFSFKISFSEEVQHYKGAIDPIVYLEWECKKLISEGAYQDENPQFSICLTLLGDEGALVWEVKFDGRTYTYDLSKCNLFSELLKLYQAE</sequence>
<protein>
    <submittedName>
        <fullName evidence="5">ABC transporter ATP-binding protein</fullName>
    </submittedName>
</protein>
<dbReference type="SMART" id="SM00382">
    <property type="entry name" value="AAA"/>
    <property type="match status" value="1"/>
</dbReference>
<comment type="caution">
    <text evidence="5">The sequence shown here is derived from an EMBL/GenBank/DDBJ whole genome shotgun (WGS) entry which is preliminary data.</text>
</comment>
<evidence type="ECO:0000256" key="2">
    <source>
        <dbReference type="ARBA" id="ARBA00022741"/>
    </source>
</evidence>
<evidence type="ECO:0000259" key="4">
    <source>
        <dbReference type="PROSITE" id="PS50893"/>
    </source>
</evidence>
<gene>
    <name evidence="5" type="ORF">HHU12_27670</name>
</gene>
<dbReference type="InterPro" id="IPR003439">
    <property type="entry name" value="ABC_transporter-like_ATP-bd"/>
</dbReference>
<name>A0A7X9RZT4_9BACT</name>
<evidence type="ECO:0000313" key="5">
    <source>
        <dbReference type="EMBL" id="NME71775.1"/>
    </source>
</evidence>
<dbReference type="InterPro" id="IPR027417">
    <property type="entry name" value="P-loop_NTPase"/>
</dbReference>
<dbReference type="EMBL" id="JABANE010000114">
    <property type="protein sequence ID" value="NME71775.1"/>
    <property type="molecule type" value="Genomic_DNA"/>
</dbReference>
<keyword evidence="1" id="KW-0813">Transport</keyword>
<dbReference type="GO" id="GO:0016887">
    <property type="term" value="F:ATP hydrolysis activity"/>
    <property type="evidence" value="ECO:0007669"/>
    <property type="project" value="InterPro"/>
</dbReference>
<dbReference type="PANTHER" id="PTHR42734">
    <property type="entry name" value="METAL TRANSPORT SYSTEM ATP-BINDING PROTEIN TM_0124-RELATED"/>
    <property type="match status" value="1"/>
</dbReference>
<evidence type="ECO:0000313" key="6">
    <source>
        <dbReference type="Proteomes" id="UP000576082"/>
    </source>
</evidence>
<feature type="domain" description="ABC transporter" evidence="4">
    <location>
        <begin position="6"/>
        <end position="247"/>
    </location>
</feature>